<evidence type="ECO:0008006" key="4">
    <source>
        <dbReference type="Google" id="ProtNLM"/>
    </source>
</evidence>
<sequence>MVRTAVVAALLVLTACGSQSDGPARDGAGEAVKGLLGALDAGSCAQVKKIVVTPDAIDCEQIQDLAGSYSDDGVDLDRITVKQGATVDGSTTVTVDLGTDEADEQWQAEQVDGSWRVLFDSPE</sequence>
<accession>A0ABY5M882</accession>
<protein>
    <recommendedName>
        <fullName evidence="4">DUF4878 domain-containing protein</fullName>
    </recommendedName>
</protein>
<dbReference type="EMBL" id="CP102173">
    <property type="protein sequence ID" value="UUP13154.1"/>
    <property type="molecule type" value="Genomic_DNA"/>
</dbReference>
<evidence type="ECO:0000256" key="1">
    <source>
        <dbReference type="SAM" id="SignalP"/>
    </source>
</evidence>
<feature type="chain" id="PRO_5047115474" description="DUF4878 domain-containing protein" evidence="1">
    <location>
        <begin position="21"/>
        <end position="123"/>
    </location>
</feature>
<evidence type="ECO:0000313" key="3">
    <source>
        <dbReference type="Proteomes" id="UP001316184"/>
    </source>
</evidence>
<reference evidence="2 3" key="1">
    <citation type="submission" date="2022-08" db="EMBL/GenBank/DDBJ databases">
        <title>novel species in genus Aeromicrobium.</title>
        <authorList>
            <person name="Ye L."/>
        </authorList>
    </citation>
    <scope>NUCLEOTIDE SEQUENCE [LARGE SCALE GENOMIC DNA]</scope>
    <source>
        <strain evidence="3">zg-Y1379</strain>
    </source>
</reference>
<feature type="signal peptide" evidence="1">
    <location>
        <begin position="1"/>
        <end position="20"/>
    </location>
</feature>
<dbReference type="RefSeq" id="WP_232400779.1">
    <property type="nucleotide sequence ID" value="NZ_CP102173.1"/>
</dbReference>
<gene>
    <name evidence="2" type="ORF">NQV15_15010</name>
</gene>
<dbReference type="PROSITE" id="PS51257">
    <property type="entry name" value="PROKAR_LIPOPROTEIN"/>
    <property type="match status" value="1"/>
</dbReference>
<keyword evidence="1" id="KW-0732">Signal</keyword>
<keyword evidence="3" id="KW-1185">Reference proteome</keyword>
<evidence type="ECO:0000313" key="2">
    <source>
        <dbReference type="EMBL" id="UUP13154.1"/>
    </source>
</evidence>
<name>A0ABY5M882_9ACTN</name>
<dbReference type="Proteomes" id="UP001316184">
    <property type="component" value="Chromosome"/>
</dbReference>
<organism evidence="2 3">
    <name type="scientific">Aeromicrobium wangtongii</name>
    <dbReference type="NCBI Taxonomy" id="2969247"/>
    <lineage>
        <taxon>Bacteria</taxon>
        <taxon>Bacillati</taxon>
        <taxon>Actinomycetota</taxon>
        <taxon>Actinomycetes</taxon>
        <taxon>Propionibacteriales</taxon>
        <taxon>Nocardioidaceae</taxon>
        <taxon>Aeromicrobium</taxon>
    </lineage>
</organism>
<proteinExistence type="predicted"/>